<gene>
    <name evidence="1" type="ORF">Fcan01_21999</name>
</gene>
<sequence>MDHHDAELLKEYKDKYKIVMVSRKMTPILENREQKKMMLRKMGHKIWYRYAILPNVEGQKYFLRLLIGVDQFIVDQLRLATNMQCRPIYCADQSSVDKTRLATSWFCDMLFVDQ</sequence>
<dbReference type="Proteomes" id="UP000198287">
    <property type="component" value="Unassembled WGS sequence"/>
</dbReference>
<accession>A0A226DC18</accession>
<evidence type="ECO:0000313" key="1">
    <source>
        <dbReference type="EMBL" id="OXA43062.1"/>
    </source>
</evidence>
<dbReference type="AlphaFoldDB" id="A0A226DC18"/>
<dbReference type="EMBL" id="LNIX01000023">
    <property type="protein sequence ID" value="OXA43062.1"/>
    <property type="molecule type" value="Genomic_DNA"/>
</dbReference>
<name>A0A226DC18_FOLCA</name>
<reference evidence="1 2" key="1">
    <citation type="submission" date="2015-12" db="EMBL/GenBank/DDBJ databases">
        <title>The genome of Folsomia candida.</title>
        <authorList>
            <person name="Faddeeva A."/>
            <person name="Derks M.F."/>
            <person name="Anvar Y."/>
            <person name="Smit S."/>
            <person name="Van Straalen N."/>
            <person name="Roelofs D."/>
        </authorList>
    </citation>
    <scope>NUCLEOTIDE SEQUENCE [LARGE SCALE GENOMIC DNA]</scope>
    <source>
        <strain evidence="1 2">VU population</strain>
        <tissue evidence="1">Whole body</tissue>
    </source>
</reference>
<comment type="caution">
    <text evidence="1">The sequence shown here is derived from an EMBL/GenBank/DDBJ whole genome shotgun (WGS) entry which is preliminary data.</text>
</comment>
<organism evidence="1 2">
    <name type="scientific">Folsomia candida</name>
    <name type="common">Springtail</name>
    <dbReference type="NCBI Taxonomy" id="158441"/>
    <lineage>
        <taxon>Eukaryota</taxon>
        <taxon>Metazoa</taxon>
        <taxon>Ecdysozoa</taxon>
        <taxon>Arthropoda</taxon>
        <taxon>Hexapoda</taxon>
        <taxon>Collembola</taxon>
        <taxon>Entomobryomorpha</taxon>
        <taxon>Isotomoidea</taxon>
        <taxon>Isotomidae</taxon>
        <taxon>Proisotominae</taxon>
        <taxon>Folsomia</taxon>
    </lineage>
</organism>
<evidence type="ECO:0000313" key="2">
    <source>
        <dbReference type="Proteomes" id="UP000198287"/>
    </source>
</evidence>
<proteinExistence type="predicted"/>
<protein>
    <submittedName>
        <fullName evidence="1">Uncharacterized protein</fullName>
    </submittedName>
</protein>
<keyword evidence="2" id="KW-1185">Reference proteome</keyword>